<sequence>MLRFKNSIVIDLSIVCFLVLLLAGAYALQWSQTEQLEYKAYDTVSSFRDKAPASNVVVIGIDNNSITAIGRWPWSRGYIAQMIGMLHDYETRVIGIDIPFSENDHNQGLTEIRNLLSGLEAKGIRSGQLYTSLKEAEGRLDNDTLLAESIARSHRVVLPLTFALGRSLAAVEALPDYLTRNSVRLDTTAPSLTARELISPIAQFAEPALALGHVNVAADKDGAVRSEPLLINYENRYYPSFALQLTLKFLKYNLDHLRLNKGIEIGNARIPTFDEHRMLINYNWNIPIYSFVDVLNHKVRPAVFKNKIVIIVLNATGLGTFQATSAGPDTPSWIGIASTVDNILHQEHIVRPAWAVWLELAVMVLFGCFVILVTSRLKPLYSAAAALTLLILWAGFSVYLLAGQGYWIKPVYPALVLILGYLAMASRKYLFSEKPKVSIEADSVEANKMLGLSFQGQGMLDMAFETFRKCPVEDKAMKELLYNLGLDFERKRLFTKAVAVYNHIAQAGSFKDINDRIQRMKLAGDTVNQQPAGSKKDDTVILQDTEIKPTIGRYEISRELGRGAMGTVYLGKDPKINREVAIKTLRYEEIEDERLLETKKRFFLEAEAAGKLSHPNIVTIYDVGEDSDLAYMAMELLDGTDLMKYCGRDSLLPIPEVVRIVSLVANALDYAHKNGVVHRDIKPSNIMILKNGEIRVADFGIARVMSSSKTQTGAVLGTPSYMSPEQISGQKIDGRSDLFSLGVVFYEMLTGEKPFQGDSIGTLMYKITSTNPKPLRERAPHLPELFADIVNRAMEKDADKRYQHGGEIVDDLAAYLKI</sequence>
<dbReference type="PANTHER" id="PTHR43289">
    <property type="entry name" value="MITOGEN-ACTIVATED PROTEIN KINASE KINASE KINASE 20-RELATED"/>
    <property type="match status" value="1"/>
</dbReference>
<evidence type="ECO:0000256" key="2">
    <source>
        <dbReference type="ARBA" id="ARBA00022527"/>
    </source>
</evidence>
<dbReference type="GO" id="GO:0004674">
    <property type="term" value="F:protein serine/threonine kinase activity"/>
    <property type="evidence" value="ECO:0007669"/>
    <property type="project" value="UniProtKB-KW"/>
</dbReference>
<dbReference type="OrthoDB" id="9801841at2"/>
<evidence type="ECO:0000256" key="5">
    <source>
        <dbReference type="ARBA" id="ARBA00022777"/>
    </source>
</evidence>
<dbReference type="EMBL" id="FOBS01000031">
    <property type="protein sequence ID" value="SEM66001.1"/>
    <property type="molecule type" value="Genomic_DNA"/>
</dbReference>
<gene>
    <name evidence="10" type="ORF">SAMN04489760_13115</name>
</gene>
<reference evidence="10 11" key="1">
    <citation type="submission" date="2016-10" db="EMBL/GenBank/DDBJ databases">
        <authorList>
            <person name="de Groot N.N."/>
        </authorList>
    </citation>
    <scope>NUCLEOTIDE SEQUENCE [LARGE SCALE GENOMIC DNA]</scope>
    <source>
        <strain evidence="10 11">DSM 8423</strain>
    </source>
</reference>
<dbReference type="InterPro" id="IPR008271">
    <property type="entry name" value="Ser/Thr_kinase_AS"/>
</dbReference>
<dbReference type="PROSITE" id="PS50011">
    <property type="entry name" value="PROTEIN_KINASE_DOM"/>
    <property type="match status" value="1"/>
</dbReference>
<dbReference type="InterPro" id="IPR007890">
    <property type="entry name" value="CHASE2"/>
</dbReference>
<dbReference type="GO" id="GO:0005524">
    <property type="term" value="F:ATP binding"/>
    <property type="evidence" value="ECO:0007669"/>
    <property type="project" value="UniProtKB-UniRule"/>
</dbReference>
<proteinExistence type="predicted"/>
<feature type="domain" description="Protein kinase" evidence="9">
    <location>
        <begin position="554"/>
        <end position="816"/>
    </location>
</feature>
<evidence type="ECO:0000256" key="6">
    <source>
        <dbReference type="ARBA" id="ARBA00022840"/>
    </source>
</evidence>
<dbReference type="Proteomes" id="UP000198744">
    <property type="component" value="Unassembled WGS sequence"/>
</dbReference>
<dbReference type="FunFam" id="1.10.510.10:FF:000021">
    <property type="entry name" value="Serine/threonine protein kinase"/>
    <property type="match status" value="1"/>
</dbReference>
<dbReference type="AlphaFoldDB" id="A0A1H8A5Y1"/>
<feature type="transmembrane region" description="Helical" evidence="8">
    <location>
        <begin position="354"/>
        <end position="373"/>
    </location>
</feature>
<dbReference type="PANTHER" id="PTHR43289:SF6">
    <property type="entry name" value="SERINE_THREONINE-PROTEIN KINASE NEKL-3"/>
    <property type="match status" value="1"/>
</dbReference>
<feature type="transmembrane region" description="Helical" evidence="8">
    <location>
        <begin position="380"/>
        <end position="400"/>
    </location>
</feature>
<dbReference type="InterPro" id="IPR000719">
    <property type="entry name" value="Prot_kinase_dom"/>
</dbReference>
<keyword evidence="11" id="KW-1185">Reference proteome</keyword>
<keyword evidence="6 7" id="KW-0067">ATP-binding</keyword>
<dbReference type="Pfam" id="PF05226">
    <property type="entry name" value="CHASE2"/>
    <property type="match status" value="1"/>
</dbReference>
<evidence type="ECO:0000256" key="1">
    <source>
        <dbReference type="ARBA" id="ARBA00012513"/>
    </source>
</evidence>
<protein>
    <recommendedName>
        <fullName evidence="1">non-specific serine/threonine protein kinase</fullName>
        <ecNumber evidence="1">2.7.11.1</ecNumber>
    </recommendedName>
</protein>
<keyword evidence="8" id="KW-1133">Transmembrane helix</keyword>
<name>A0A1H8A5Y1_9BACT</name>
<keyword evidence="5 10" id="KW-0418">Kinase</keyword>
<evidence type="ECO:0000256" key="8">
    <source>
        <dbReference type="SAM" id="Phobius"/>
    </source>
</evidence>
<feature type="binding site" evidence="7">
    <location>
        <position position="583"/>
    </location>
    <ligand>
        <name>ATP</name>
        <dbReference type="ChEBI" id="CHEBI:30616"/>
    </ligand>
</feature>
<dbReference type="RefSeq" id="WP_093884518.1">
    <property type="nucleotide sequence ID" value="NZ_FOBS01000031.1"/>
</dbReference>
<dbReference type="SMART" id="SM01080">
    <property type="entry name" value="CHASE2"/>
    <property type="match status" value="1"/>
</dbReference>
<dbReference type="PROSITE" id="PS00108">
    <property type="entry name" value="PROTEIN_KINASE_ST"/>
    <property type="match status" value="1"/>
</dbReference>
<accession>A0A1H8A5Y1</accession>
<dbReference type="Gene3D" id="1.10.510.10">
    <property type="entry name" value="Transferase(Phosphotransferase) domain 1"/>
    <property type="match status" value="1"/>
</dbReference>
<dbReference type="Gene3D" id="3.30.200.20">
    <property type="entry name" value="Phosphorylase Kinase, domain 1"/>
    <property type="match status" value="1"/>
</dbReference>
<organism evidence="10 11">
    <name type="scientific">Syntrophus gentianae</name>
    <dbReference type="NCBI Taxonomy" id="43775"/>
    <lineage>
        <taxon>Bacteria</taxon>
        <taxon>Pseudomonadati</taxon>
        <taxon>Thermodesulfobacteriota</taxon>
        <taxon>Syntrophia</taxon>
        <taxon>Syntrophales</taxon>
        <taxon>Syntrophaceae</taxon>
        <taxon>Syntrophus</taxon>
    </lineage>
</organism>
<keyword evidence="4 7" id="KW-0547">Nucleotide-binding</keyword>
<evidence type="ECO:0000256" key="4">
    <source>
        <dbReference type="ARBA" id="ARBA00022741"/>
    </source>
</evidence>
<dbReference type="PROSITE" id="PS00107">
    <property type="entry name" value="PROTEIN_KINASE_ATP"/>
    <property type="match status" value="1"/>
</dbReference>
<keyword evidence="3" id="KW-0808">Transferase</keyword>
<dbReference type="SMART" id="SM00220">
    <property type="entry name" value="S_TKc"/>
    <property type="match status" value="1"/>
</dbReference>
<keyword evidence="8" id="KW-0472">Membrane</keyword>
<evidence type="ECO:0000256" key="7">
    <source>
        <dbReference type="PROSITE-ProRule" id="PRU10141"/>
    </source>
</evidence>
<evidence type="ECO:0000256" key="3">
    <source>
        <dbReference type="ARBA" id="ARBA00022679"/>
    </source>
</evidence>
<dbReference type="InterPro" id="IPR011009">
    <property type="entry name" value="Kinase-like_dom_sf"/>
</dbReference>
<keyword evidence="2 10" id="KW-0723">Serine/threonine-protein kinase</keyword>
<dbReference type="InterPro" id="IPR017441">
    <property type="entry name" value="Protein_kinase_ATP_BS"/>
</dbReference>
<evidence type="ECO:0000313" key="11">
    <source>
        <dbReference type="Proteomes" id="UP000198744"/>
    </source>
</evidence>
<dbReference type="STRING" id="43775.SAMN04489760_13115"/>
<evidence type="ECO:0000313" key="10">
    <source>
        <dbReference type="EMBL" id="SEM66001.1"/>
    </source>
</evidence>
<keyword evidence="8" id="KW-0812">Transmembrane</keyword>
<dbReference type="Pfam" id="PF00069">
    <property type="entry name" value="Pkinase"/>
    <property type="match status" value="1"/>
</dbReference>
<dbReference type="SUPFAM" id="SSF56112">
    <property type="entry name" value="Protein kinase-like (PK-like)"/>
    <property type="match status" value="1"/>
</dbReference>
<evidence type="ECO:0000259" key="9">
    <source>
        <dbReference type="PROSITE" id="PS50011"/>
    </source>
</evidence>
<dbReference type="EC" id="2.7.11.1" evidence="1"/>
<dbReference type="CDD" id="cd14014">
    <property type="entry name" value="STKc_PknB_like"/>
    <property type="match status" value="1"/>
</dbReference>